<evidence type="ECO:0000256" key="11">
    <source>
        <dbReference type="ARBA" id="ARBA00040167"/>
    </source>
</evidence>
<dbReference type="GO" id="GO:0004852">
    <property type="term" value="F:uroporphyrinogen-III synthase activity"/>
    <property type="evidence" value="ECO:0007669"/>
    <property type="project" value="UniProtKB-UniRule"/>
</dbReference>
<evidence type="ECO:0000256" key="8">
    <source>
        <dbReference type="ARBA" id="ARBA00023239"/>
    </source>
</evidence>
<comment type="pathway">
    <text evidence="2 13">Porphyrin-containing compound metabolism; protoporphyrin-IX biosynthesis; coproporphyrinogen-III from 5-aminolevulinate: step 3/4.</text>
</comment>
<evidence type="ECO:0000256" key="4">
    <source>
        <dbReference type="ARBA" id="ARBA00013109"/>
    </source>
</evidence>
<dbReference type="GO" id="GO:0006782">
    <property type="term" value="P:protoporphyrinogen IX biosynthetic process"/>
    <property type="evidence" value="ECO:0007669"/>
    <property type="project" value="UniProtKB-UniRule"/>
</dbReference>
<dbReference type="AlphaFoldDB" id="A0A212KDZ5"/>
<gene>
    <name evidence="17" type="ORF">KL86APRO_12691</name>
</gene>
<dbReference type="InterPro" id="IPR003754">
    <property type="entry name" value="4pyrrol_synth_uPrphyn_synth"/>
</dbReference>
<keyword evidence="5" id="KW-0812">Transmembrane</keyword>
<dbReference type="GO" id="GO:0016020">
    <property type="term" value="C:membrane"/>
    <property type="evidence" value="ECO:0007669"/>
    <property type="project" value="UniProtKB-SubCell"/>
</dbReference>
<evidence type="ECO:0000256" key="10">
    <source>
        <dbReference type="ARBA" id="ARBA00037589"/>
    </source>
</evidence>
<dbReference type="InterPro" id="IPR036108">
    <property type="entry name" value="4pyrrol_syn_uPrphyn_synt_sf"/>
</dbReference>
<dbReference type="Gene3D" id="3.40.50.10090">
    <property type="match status" value="2"/>
</dbReference>
<evidence type="ECO:0000256" key="2">
    <source>
        <dbReference type="ARBA" id="ARBA00004772"/>
    </source>
</evidence>
<evidence type="ECO:0000259" key="16">
    <source>
        <dbReference type="Pfam" id="PF02602"/>
    </source>
</evidence>
<comment type="function">
    <text evidence="10 13">Catalyzes cyclization of the linear tetrapyrrole, hydroxymethylbilane, to the macrocyclic uroporphyrinogen III.</text>
</comment>
<dbReference type="InterPro" id="IPR039793">
    <property type="entry name" value="UROS/Hem4"/>
</dbReference>
<name>A0A212KDZ5_9PROT</name>
<sequence length="692" mass="71767">MRVLVTRPHDDASRTAELLIARGYGVTVEPMLAVVPVAAPQLDLRGVQAILFTSANGARAMAAASADRDTPVYAVGDASAAEARRLGYAHVHAAAGDVDALAALVVAELDPAAGPLLHVAANVVAGDLQGALRQRGFEVRKTQLYETRAAVALSDDLVEALKTGSLDAALFFSPRTAETFVTLAKNAGVDGDLARLTAYALSAAVAAKLRKAPWRAVRVAPSPEQEALLAVLDADRPADDQPIAAPAAEANGGDSTMTPEKEAGEAQVPAAAEAEAERDDARVEEVEEETSSGGSGRAATIAILLAVIVGLAGYASIPYWRDKVPMPYRSYLPDLPASETRTLIAGLESNVDANRTELARLRAEVKTMNGMIEDVTDAVQPPSGNVVAEIGALKERLAALDSRLRALAASGGSGSAEPQAAPGVAGDLQHRLDLLAGRVEQLAENNKALAGKLEQRGIAQRDELEGVSQRLAAVEATRAEAASVLKLNDRITEVESMARAMVSRHDASLANLLAVVQLRAKAQDGQPFDAELRTARALAEDKAAFDAEADAFAAVAAEGVPTVAALRQSFQRVATAAARAANAPAGDTLLDKTLARVSGLVTVRRIDGGSETDSVGAVLARTERLLDAGDLAGAVKELRSIQDPGVAAAVKPWIGRAETRARLDAALSTLTADALARVAASAMQQPTQKTGG</sequence>
<dbReference type="InterPro" id="IPR019133">
    <property type="entry name" value="MIC60"/>
</dbReference>
<dbReference type="CDD" id="cd06578">
    <property type="entry name" value="HemD"/>
    <property type="match status" value="1"/>
</dbReference>
<reference evidence="17" key="1">
    <citation type="submission" date="2016-04" db="EMBL/GenBank/DDBJ databases">
        <authorList>
            <person name="Evans L.H."/>
            <person name="Alamgir A."/>
            <person name="Owens N."/>
            <person name="Weber N.D."/>
            <person name="Virtaneva K."/>
            <person name="Barbian K."/>
            <person name="Babar A."/>
            <person name="Rosenke K."/>
        </authorList>
    </citation>
    <scope>NUCLEOTIDE SEQUENCE</scope>
    <source>
        <strain evidence="17">86</strain>
    </source>
</reference>
<evidence type="ECO:0000313" key="17">
    <source>
        <dbReference type="EMBL" id="SBW09862.1"/>
    </source>
</evidence>
<evidence type="ECO:0000256" key="14">
    <source>
        <dbReference type="SAM" id="Coils"/>
    </source>
</evidence>
<protein>
    <recommendedName>
        <fullName evidence="11 13">Uroporphyrinogen-III synthase</fullName>
        <ecNumber evidence="4 13">4.2.1.75</ecNumber>
    </recommendedName>
</protein>
<keyword evidence="9 13" id="KW-0627">Porphyrin biosynthesis</keyword>
<evidence type="ECO:0000256" key="3">
    <source>
        <dbReference type="ARBA" id="ARBA00008133"/>
    </source>
</evidence>
<comment type="similarity">
    <text evidence="3 13">Belongs to the uroporphyrinogen-III synthase family.</text>
</comment>
<feature type="region of interest" description="Disordered" evidence="15">
    <location>
        <begin position="243"/>
        <end position="294"/>
    </location>
</feature>
<evidence type="ECO:0000256" key="7">
    <source>
        <dbReference type="ARBA" id="ARBA00023136"/>
    </source>
</evidence>
<evidence type="ECO:0000256" key="12">
    <source>
        <dbReference type="ARBA" id="ARBA00048617"/>
    </source>
</evidence>
<evidence type="ECO:0000256" key="15">
    <source>
        <dbReference type="SAM" id="MobiDB-lite"/>
    </source>
</evidence>
<dbReference type="PANTHER" id="PTHR38042:SF1">
    <property type="entry name" value="UROPORPHYRINOGEN-III SYNTHASE, CHLOROPLASTIC"/>
    <property type="match status" value="1"/>
</dbReference>
<dbReference type="Pfam" id="PF09731">
    <property type="entry name" value="Mitofilin"/>
    <property type="match status" value="1"/>
</dbReference>
<keyword evidence="6" id="KW-1133">Transmembrane helix</keyword>
<evidence type="ECO:0000256" key="5">
    <source>
        <dbReference type="ARBA" id="ARBA00022692"/>
    </source>
</evidence>
<evidence type="ECO:0000256" key="6">
    <source>
        <dbReference type="ARBA" id="ARBA00022989"/>
    </source>
</evidence>
<evidence type="ECO:0000256" key="9">
    <source>
        <dbReference type="ARBA" id="ARBA00023244"/>
    </source>
</evidence>
<dbReference type="SUPFAM" id="SSF69618">
    <property type="entry name" value="HemD-like"/>
    <property type="match status" value="1"/>
</dbReference>
<comment type="catalytic activity">
    <reaction evidence="12 13">
        <text>hydroxymethylbilane = uroporphyrinogen III + H2O</text>
        <dbReference type="Rhea" id="RHEA:18965"/>
        <dbReference type="ChEBI" id="CHEBI:15377"/>
        <dbReference type="ChEBI" id="CHEBI:57308"/>
        <dbReference type="ChEBI" id="CHEBI:57845"/>
        <dbReference type="EC" id="4.2.1.75"/>
    </reaction>
</comment>
<dbReference type="Pfam" id="PF02602">
    <property type="entry name" value="HEM4"/>
    <property type="match status" value="1"/>
</dbReference>
<keyword evidence="14" id="KW-0175">Coiled coil</keyword>
<proteinExistence type="inferred from homology"/>
<evidence type="ECO:0000256" key="13">
    <source>
        <dbReference type="RuleBase" id="RU366031"/>
    </source>
</evidence>
<dbReference type="Gene3D" id="1.10.287.1490">
    <property type="match status" value="1"/>
</dbReference>
<dbReference type="PANTHER" id="PTHR38042">
    <property type="entry name" value="UROPORPHYRINOGEN-III SYNTHASE, CHLOROPLASTIC"/>
    <property type="match status" value="1"/>
</dbReference>
<comment type="subcellular location">
    <subcellularLocation>
        <location evidence="1">Membrane</location>
    </subcellularLocation>
</comment>
<evidence type="ECO:0000256" key="1">
    <source>
        <dbReference type="ARBA" id="ARBA00004370"/>
    </source>
</evidence>
<organism evidence="17">
    <name type="scientific">uncultured Alphaproteobacteria bacterium</name>
    <dbReference type="NCBI Taxonomy" id="91750"/>
    <lineage>
        <taxon>Bacteria</taxon>
        <taxon>Pseudomonadati</taxon>
        <taxon>Pseudomonadota</taxon>
        <taxon>Alphaproteobacteria</taxon>
        <taxon>environmental samples</taxon>
    </lineage>
</organism>
<keyword evidence="7" id="KW-0472">Membrane</keyword>
<dbReference type="GO" id="GO:0006780">
    <property type="term" value="P:uroporphyrinogen III biosynthetic process"/>
    <property type="evidence" value="ECO:0007669"/>
    <property type="project" value="UniProtKB-UniRule"/>
</dbReference>
<feature type="coiled-coil region" evidence="14">
    <location>
        <begin position="344"/>
        <end position="378"/>
    </location>
</feature>
<dbReference type="EC" id="4.2.1.75" evidence="4 13"/>
<dbReference type="EMBL" id="FLUO01000001">
    <property type="protein sequence ID" value="SBW09862.1"/>
    <property type="molecule type" value="Genomic_DNA"/>
</dbReference>
<accession>A0A212KDZ5</accession>
<feature type="domain" description="Tetrapyrrole biosynthesis uroporphyrinogen III synthase" evidence="16">
    <location>
        <begin position="14"/>
        <end position="229"/>
    </location>
</feature>
<keyword evidence="8 13" id="KW-0456">Lyase</keyword>